<proteinExistence type="predicted"/>
<accession>A0ABV7WBW9</accession>
<protein>
    <recommendedName>
        <fullName evidence="5">DUF3828 domain-containing protein</fullName>
    </recommendedName>
</protein>
<feature type="chain" id="PRO_5046556044" description="DUF3828 domain-containing protein" evidence="2">
    <location>
        <begin position="22"/>
        <end position="195"/>
    </location>
</feature>
<feature type="region of interest" description="Disordered" evidence="1">
    <location>
        <begin position="31"/>
        <end position="56"/>
    </location>
</feature>
<evidence type="ECO:0000313" key="3">
    <source>
        <dbReference type="EMBL" id="MFC3687299.1"/>
    </source>
</evidence>
<organism evidence="3 4">
    <name type="scientific">Aquipuribacter hungaricus</name>
    <dbReference type="NCBI Taxonomy" id="545624"/>
    <lineage>
        <taxon>Bacteria</taxon>
        <taxon>Bacillati</taxon>
        <taxon>Actinomycetota</taxon>
        <taxon>Actinomycetes</taxon>
        <taxon>Micrococcales</taxon>
        <taxon>Intrasporangiaceae</taxon>
        <taxon>Aquipuribacter</taxon>
    </lineage>
</organism>
<evidence type="ECO:0000313" key="4">
    <source>
        <dbReference type="Proteomes" id="UP001595685"/>
    </source>
</evidence>
<gene>
    <name evidence="3" type="ORF">ACFOLH_02975</name>
</gene>
<comment type="caution">
    <text evidence="3">The sequence shown here is derived from an EMBL/GenBank/DDBJ whole genome shotgun (WGS) entry which is preliminary data.</text>
</comment>
<name>A0ABV7WBW9_9MICO</name>
<dbReference type="RefSeq" id="WP_340288759.1">
    <property type="nucleotide sequence ID" value="NZ_JBBEOI010000003.1"/>
</dbReference>
<sequence>MKRNISCATAAVALSFAVVLAGCTTDQGEGLDLQDPTATPSAADPGPSPSSAAPSASIAEVSADEQAVLDAYRAFWAALDQAQADPPRSQDYLAPVATGAQFEQANGAIKADFLAGEISEGSPVLRNPTVASIDGDTAVVHDCQDTRGAVRKDIETGEVLLIGMAEDSVEQTLQRVDGTWKVSGTTSPEPADVFC</sequence>
<feature type="signal peptide" evidence="2">
    <location>
        <begin position="1"/>
        <end position="21"/>
    </location>
</feature>
<dbReference type="PROSITE" id="PS51257">
    <property type="entry name" value="PROKAR_LIPOPROTEIN"/>
    <property type="match status" value="1"/>
</dbReference>
<keyword evidence="2" id="KW-0732">Signal</keyword>
<dbReference type="EMBL" id="JBHRWW010000001">
    <property type="protein sequence ID" value="MFC3687299.1"/>
    <property type="molecule type" value="Genomic_DNA"/>
</dbReference>
<reference evidence="4" key="1">
    <citation type="journal article" date="2019" name="Int. J. Syst. Evol. Microbiol.">
        <title>The Global Catalogue of Microorganisms (GCM) 10K type strain sequencing project: providing services to taxonomists for standard genome sequencing and annotation.</title>
        <authorList>
            <consortium name="The Broad Institute Genomics Platform"/>
            <consortium name="The Broad Institute Genome Sequencing Center for Infectious Disease"/>
            <person name="Wu L."/>
            <person name="Ma J."/>
        </authorList>
    </citation>
    <scope>NUCLEOTIDE SEQUENCE [LARGE SCALE GENOMIC DNA]</scope>
    <source>
        <strain evidence="4">NCAIM B.02333</strain>
    </source>
</reference>
<evidence type="ECO:0000256" key="1">
    <source>
        <dbReference type="SAM" id="MobiDB-lite"/>
    </source>
</evidence>
<feature type="compositionally biased region" description="Low complexity" evidence="1">
    <location>
        <begin position="35"/>
        <end position="56"/>
    </location>
</feature>
<dbReference type="Proteomes" id="UP001595685">
    <property type="component" value="Unassembled WGS sequence"/>
</dbReference>
<keyword evidence="4" id="KW-1185">Reference proteome</keyword>
<evidence type="ECO:0000256" key="2">
    <source>
        <dbReference type="SAM" id="SignalP"/>
    </source>
</evidence>
<evidence type="ECO:0008006" key="5">
    <source>
        <dbReference type="Google" id="ProtNLM"/>
    </source>
</evidence>